<accession>A0A1H9NGI2</accession>
<sequence length="53" mass="6140">MTPKQKKKKEFAKVMQFRKKLHKGASPGLLKFFQDKGYVNEKGELTELALSQE</sequence>
<proteinExistence type="predicted"/>
<keyword evidence="2" id="KW-1185">Reference proteome</keyword>
<dbReference type="RefSeq" id="WP_177172880.1">
    <property type="nucleotide sequence ID" value="NZ_FOGD01000007.1"/>
</dbReference>
<dbReference type="Proteomes" id="UP000199766">
    <property type="component" value="Unassembled WGS sequence"/>
</dbReference>
<name>A0A1H9NGI2_9BURK</name>
<dbReference type="AlphaFoldDB" id="A0A1H9NGI2"/>
<dbReference type="EMBL" id="FOGD01000007">
    <property type="protein sequence ID" value="SER35056.1"/>
    <property type="molecule type" value="Genomic_DNA"/>
</dbReference>
<gene>
    <name evidence="1" type="ORF">SAMN02982919_02211</name>
</gene>
<dbReference type="STRING" id="180197.SAMN02982919_02211"/>
<reference evidence="1 2" key="1">
    <citation type="submission" date="2016-10" db="EMBL/GenBank/DDBJ databases">
        <authorList>
            <person name="de Groot N.N."/>
        </authorList>
    </citation>
    <scope>NUCLEOTIDE SEQUENCE [LARGE SCALE GENOMIC DNA]</scope>
    <source>
        <strain evidence="1 2">ATCC 35958</strain>
    </source>
</reference>
<evidence type="ECO:0000313" key="2">
    <source>
        <dbReference type="Proteomes" id="UP000199766"/>
    </source>
</evidence>
<organism evidence="1 2">
    <name type="scientific">Giesbergeria anulus</name>
    <dbReference type="NCBI Taxonomy" id="180197"/>
    <lineage>
        <taxon>Bacteria</taxon>
        <taxon>Pseudomonadati</taxon>
        <taxon>Pseudomonadota</taxon>
        <taxon>Betaproteobacteria</taxon>
        <taxon>Burkholderiales</taxon>
        <taxon>Comamonadaceae</taxon>
        <taxon>Giesbergeria</taxon>
    </lineage>
</organism>
<evidence type="ECO:0000313" key="1">
    <source>
        <dbReference type="EMBL" id="SER35056.1"/>
    </source>
</evidence>
<protein>
    <submittedName>
        <fullName evidence="1">Uncharacterized protein</fullName>
    </submittedName>
</protein>